<proteinExistence type="predicted"/>
<protein>
    <submittedName>
        <fullName evidence="2">Uncharacterized protein</fullName>
    </submittedName>
</protein>
<keyword evidence="3" id="KW-1185">Reference proteome</keyword>
<dbReference type="EMBL" id="BMYI01000005">
    <property type="protein sequence ID" value="GHC22250.1"/>
    <property type="molecule type" value="Genomic_DNA"/>
</dbReference>
<feature type="region of interest" description="Disordered" evidence="1">
    <location>
        <begin position="68"/>
        <end position="94"/>
    </location>
</feature>
<evidence type="ECO:0000256" key="1">
    <source>
        <dbReference type="SAM" id="MobiDB-lite"/>
    </source>
</evidence>
<comment type="caution">
    <text evidence="2">The sequence shown here is derived from an EMBL/GenBank/DDBJ whole genome shotgun (WGS) entry which is preliminary data.</text>
</comment>
<name>A0ABQ3FFV0_9RHOB</name>
<evidence type="ECO:0000313" key="3">
    <source>
        <dbReference type="Proteomes" id="UP000658305"/>
    </source>
</evidence>
<sequence length="94" mass="9945">MLRGNIDKAPVRTPAKGETGSIEVEIATAARRLTKPLTRKRSDASLRARAGTDAFRQYASLADKVETPWGRNVRSGSTSAPADVPAGAPKGADR</sequence>
<accession>A0ABQ3FFV0</accession>
<dbReference type="Proteomes" id="UP000658305">
    <property type="component" value="Unassembled WGS sequence"/>
</dbReference>
<gene>
    <name evidence="2" type="ORF">GCM10007291_22030</name>
</gene>
<reference evidence="3" key="1">
    <citation type="journal article" date="2019" name="Int. J. Syst. Evol. Microbiol.">
        <title>The Global Catalogue of Microorganisms (GCM) 10K type strain sequencing project: providing services to taxonomists for standard genome sequencing and annotation.</title>
        <authorList>
            <consortium name="The Broad Institute Genomics Platform"/>
            <consortium name="The Broad Institute Genome Sequencing Center for Infectious Disease"/>
            <person name="Wu L."/>
            <person name="Ma J."/>
        </authorList>
    </citation>
    <scope>NUCLEOTIDE SEQUENCE [LARGE SCALE GENOMIC DNA]</scope>
    <source>
        <strain evidence="3">KCTC 23298</strain>
    </source>
</reference>
<evidence type="ECO:0000313" key="2">
    <source>
        <dbReference type="EMBL" id="GHC22250.1"/>
    </source>
</evidence>
<organism evidence="2 3">
    <name type="scientific">Gemmobacter nanjingensis</name>
    <dbReference type="NCBI Taxonomy" id="488454"/>
    <lineage>
        <taxon>Bacteria</taxon>
        <taxon>Pseudomonadati</taxon>
        <taxon>Pseudomonadota</taxon>
        <taxon>Alphaproteobacteria</taxon>
        <taxon>Rhodobacterales</taxon>
        <taxon>Paracoccaceae</taxon>
        <taxon>Gemmobacter</taxon>
    </lineage>
</organism>